<dbReference type="Pfam" id="PF00874">
    <property type="entry name" value="PRD"/>
    <property type="match status" value="1"/>
</dbReference>
<dbReference type="SUPFAM" id="SSF55804">
    <property type="entry name" value="Phoshotransferase/anion transport protein"/>
    <property type="match status" value="1"/>
</dbReference>
<dbReference type="PROSITE" id="PS51372">
    <property type="entry name" value="PRD_2"/>
    <property type="match status" value="1"/>
</dbReference>
<dbReference type="PROSITE" id="PS51094">
    <property type="entry name" value="PTS_EIIA_TYPE_2"/>
    <property type="match status" value="1"/>
</dbReference>
<dbReference type="RefSeq" id="WP_101539594.1">
    <property type="nucleotide sequence ID" value="NZ_PKGS01000001.1"/>
</dbReference>
<dbReference type="Gene3D" id="3.40.930.10">
    <property type="entry name" value="Mannitol-specific EII, Chain A"/>
    <property type="match status" value="1"/>
</dbReference>
<evidence type="ECO:0000256" key="4">
    <source>
        <dbReference type="ARBA" id="ARBA00023163"/>
    </source>
</evidence>
<dbReference type="PANTHER" id="PTHR30185">
    <property type="entry name" value="CRYPTIC BETA-GLUCOSIDE BGL OPERON ANTITERMINATOR"/>
    <property type="match status" value="1"/>
</dbReference>
<dbReference type="Pfam" id="PF05043">
    <property type="entry name" value="Mga"/>
    <property type="match status" value="1"/>
</dbReference>
<dbReference type="SUPFAM" id="SSF63520">
    <property type="entry name" value="PTS-regulatory domain, PRD"/>
    <property type="match status" value="1"/>
</dbReference>
<feature type="domain" description="PRD" evidence="6">
    <location>
        <begin position="278"/>
        <end position="384"/>
    </location>
</feature>
<dbReference type="GO" id="GO:0006355">
    <property type="term" value="P:regulation of DNA-templated transcription"/>
    <property type="evidence" value="ECO:0007669"/>
    <property type="project" value="InterPro"/>
</dbReference>
<sequence>MWEKLDDRKVLMLSALEKSDVSIIDLSNALSVSEKTIKNEIQILNHELKEGAYIYLKNGLISLFIYNLDNYNTIKNKEILSKNDFTNPKLRIFNITKKLLNYNDVQLDDLAEEMNISKSTLTKDIKLANEGLSQYGLKIYGKPNVGINLMGEELDKRYFILENQYDYMIGKAKFEDEYNIFLYNLLIRYFINEDTYQNLIKFFHISLDRLRKGNTLEFNFDKTALYGFEDYNEISQQIKIYVNKIEEIRLSNSEINFILIPLLANRTSSHINYNSNSDEIVGISDLTNKIFKRIKNQMDISVDLGEITENFTYHIYYLLNRIKLNYNIENPLSETIKNEYKVAYKMSEIAAEVIFEEKNKVINESEKSFLASYFQIYLFDKLNSSPVNQFNIAIVDKNKKEAVEILPLIQERFNRINATDYFRNVSEMPFNKNYDLILTTEPIHSNNVLYIPSGFYNKKLIRKELDDFYFKQSVFKKDKSLKSLIFTELRENNFYIGQSKDYETNLVRMLEYLEKIEIVDEDFTNAILLRESESSTKFSDQLAFPHVKSNEFILSLGLFPNSQIKVIIIVGIPSDDDTLIINLYDEIVTLATDNDFLNNVYKVKDYRQLMEFIIKDTKLFR</sequence>
<comment type="caution">
    <text evidence="7">The sequence shown here is derived from an EMBL/GenBank/DDBJ whole genome shotgun (WGS) entry which is preliminary data.</text>
</comment>
<dbReference type="PANTHER" id="PTHR30185:SF18">
    <property type="entry name" value="TRANSCRIPTIONAL REGULATOR MTLR"/>
    <property type="match status" value="1"/>
</dbReference>
<dbReference type="Proteomes" id="UP000234335">
    <property type="component" value="Unassembled WGS sequence"/>
</dbReference>
<dbReference type="InterPro" id="IPR036388">
    <property type="entry name" value="WH-like_DNA-bd_sf"/>
</dbReference>
<organism evidence="7 8">
    <name type="scientific">Anaerococcus octavius</name>
    <dbReference type="NCBI Taxonomy" id="54007"/>
    <lineage>
        <taxon>Bacteria</taxon>
        <taxon>Bacillati</taxon>
        <taxon>Bacillota</taxon>
        <taxon>Tissierellia</taxon>
        <taxon>Tissierellales</taxon>
        <taxon>Peptoniphilaceae</taxon>
        <taxon>Anaerococcus</taxon>
    </lineage>
</organism>
<reference evidence="7 8" key="1">
    <citation type="submission" date="2017-12" db="EMBL/GenBank/DDBJ databases">
        <title>Phylogenetic diversity of female urinary microbiome.</title>
        <authorList>
            <person name="Thomas-White K."/>
            <person name="Wolfe A.J."/>
        </authorList>
    </citation>
    <scope>NUCLEOTIDE SEQUENCE [LARGE SCALE GENOMIC DNA]</scope>
    <source>
        <strain evidence="7 8">UMB0119</strain>
    </source>
</reference>
<dbReference type="InterPro" id="IPR007737">
    <property type="entry name" value="Mga_HTH"/>
</dbReference>
<protein>
    <submittedName>
        <fullName evidence="7">Uncharacterized protein</fullName>
    </submittedName>
</protein>
<dbReference type="InterPro" id="IPR050661">
    <property type="entry name" value="BglG_antiterminators"/>
</dbReference>
<dbReference type="InterPro" id="IPR002178">
    <property type="entry name" value="PTS_EIIA_type-2_dom"/>
</dbReference>
<feature type="domain" description="PTS EIIA type-2" evidence="5">
    <location>
        <begin position="483"/>
        <end position="621"/>
    </location>
</feature>
<keyword evidence="4" id="KW-0804">Transcription</keyword>
<evidence type="ECO:0000259" key="5">
    <source>
        <dbReference type="PROSITE" id="PS51094"/>
    </source>
</evidence>
<evidence type="ECO:0000313" key="8">
    <source>
        <dbReference type="Proteomes" id="UP000234335"/>
    </source>
</evidence>
<evidence type="ECO:0000256" key="2">
    <source>
        <dbReference type="ARBA" id="ARBA00023015"/>
    </source>
</evidence>
<keyword evidence="8" id="KW-1185">Reference proteome</keyword>
<dbReference type="EMBL" id="PKGS01000001">
    <property type="protein sequence ID" value="PKZ17434.1"/>
    <property type="molecule type" value="Genomic_DNA"/>
</dbReference>
<dbReference type="InterPro" id="IPR036634">
    <property type="entry name" value="PRD_sf"/>
</dbReference>
<dbReference type="InterPro" id="IPR011608">
    <property type="entry name" value="PRD"/>
</dbReference>
<proteinExistence type="predicted"/>
<evidence type="ECO:0000256" key="3">
    <source>
        <dbReference type="ARBA" id="ARBA00023159"/>
    </source>
</evidence>
<dbReference type="InterPro" id="IPR016152">
    <property type="entry name" value="PTrfase/Anion_transptr"/>
</dbReference>
<name>A0A2I1MBC9_9FIRM</name>
<keyword evidence="2" id="KW-0805">Transcription regulation</keyword>
<keyword evidence="1" id="KW-0677">Repeat</keyword>
<evidence type="ECO:0000313" key="7">
    <source>
        <dbReference type="EMBL" id="PKZ17434.1"/>
    </source>
</evidence>
<keyword evidence="3" id="KW-0010">Activator</keyword>
<gene>
    <name evidence="7" type="ORF">CYJ34_01625</name>
</gene>
<dbReference type="Gene3D" id="1.10.10.10">
    <property type="entry name" value="Winged helix-like DNA-binding domain superfamily/Winged helix DNA-binding domain"/>
    <property type="match status" value="1"/>
</dbReference>
<accession>A0A2I1MBC9</accession>
<dbReference type="AlphaFoldDB" id="A0A2I1MBC9"/>
<evidence type="ECO:0000256" key="1">
    <source>
        <dbReference type="ARBA" id="ARBA00022737"/>
    </source>
</evidence>
<dbReference type="Gene3D" id="1.10.1790.10">
    <property type="entry name" value="PRD domain"/>
    <property type="match status" value="1"/>
</dbReference>
<dbReference type="Pfam" id="PF00359">
    <property type="entry name" value="PTS_EIIA_2"/>
    <property type="match status" value="1"/>
</dbReference>
<evidence type="ECO:0000259" key="6">
    <source>
        <dbReference type="PROSITE" id="PS51372"/>
    </source>
</evidence>